<dbReference type="PANTHER" id="PTHR45431">
    <property type="entry name" value="RHODANESE-LIKE DOMAIN-CONTAINING PROTEIN 15, CHLOROPLASTIC"/>
    <property type="match status" value="1"/>
</dbReference>
<evidence type="ECO:0000313" key="2">
    <source>
        <dbReference type="EMBL" id="URE23891.1"/>
    </source>
</evidence>
<proteinExistence type="predicted"/>
<dbReference type="PANTHER" id="PTHR45431:SF3">
    <property type="entry name" value="RHODANESE-LIKE DOMAIN-CONTAINING PROTEIN 15, CHLOROPLASTIC"/>
    <property type="match status" value="1"/>
</dbReference>
<dbReference type="Proteomes" id="UP001055439">
    <property type="component" value="Chromosome 8"/>
</dbReference>
<gene>
    <name evidence="2" type="ORF">MUK42_16462</name>
</gene>
<evidence type="ECO:0000313" key="3">
    <source>
        <dbReference type="Proteomes" id="UP001055439"/>
    </source>
</evidence>
<dbReference type="OrthoDB" id="566238at2759"/>
<feature type="domain" description="Rhodanese" evidence="1">
    <location>
        <begin position="80"/>
        <end position="180"/>
    </location>
</feature>
<name>A0A9E7GY37_9LILI</name>
<keyword evidence="3" id="KW-1185">Reference proteome</keyword>
<evidence type="ECO:0000259" key="1">
    <source>
        <dbReference type="PROSITE" id="PS50206"/>
    </source>
</evidence>
<organism evidence="2 3">
    <name type="scientific">Musa troglodytarum</name>
    <name type="common">fe'i banana</name>
    <dbReference type="NCBI Taxonomy" id="320322"/>
    <lineage>
        <taxon>Eukaryota</taxon>
        <taxon>Viridiplantae</taxon>
        <taxon>Streptophyta</taxon>
        <taxon>Embryophyta</taxon>
        <taxon>Tracheophyta</taxon>
        <taxon>Spermatophyta</taxon>
        <taxon>Magnoliopsida</taxon>
        <taxon>Liliopsida</taxon>
        <taxon>Zingiberales</taxon>
        <taxon>Musaceae</taxon>
        <taxon>Musa</taxon>
    </lineage>
</organism>
<dbReference type="AlphaFoldDB" id="A0A9E7GY37"/>
<dbReference type="Pfam" id="PF00581">
    <property type="entry name" value="Rhodanese"/>
    <property type="match status" value="1"/>
</dbReference>
<dbReference type="SMART" id="SM00450">
    <property type="entry name" value="RHOD"/>
    <property type="match status" value="1"/>
</dbReference>
<dbReference type="EMBL" id="CP097510">
    <property type="protein sequence ID" value="URE23891.1"/>
    <property type="molecule type" value="Genomic_DNA"/>
</dbReference>
<dbReference type="PROSITE" id="PS50206">
    <property type="entry name" value="RHODANESE_3"/>
    <property type="match status" value="1"/>
</dbReference>
<dbReference type="SUPFAM" id="SSF52821">
    <property type="entry name" value="Rhodanese/Cell cycle control phosphatase"/>
    <property type="match status" value="1"/>
</dbReference>
<dbReference type="CDD" id="cd00158">
    <property type="entry name" value="RHOD"/>
    <property type="match status" value="1"/>
</dbReference>
<dbReference type="InterPro" id="IPR052367">
    <property type="entry name" value="Thiosulfate_ST/Rhodanese-like"/>
</dbReference>
<dbReference type="Gene3D" id="3.40.250.10">
    <property type="entry name" value="Rhodanese-like domain"/>
    <property type="match status" value="1"/>
</dbReference>
<dbReference type="InterPro" id="IPR036873">
    <property type="entry name" value="Rhodanese-like_dom_sf"/>
</dbReference>
<protein>
    <submittedName>
        <fullName evidence="2">RHOD</fullName>
    </submittedName>
</protein>
<dbReference type="InterPro" id="IPR001763">
    <property type="entry name" value="Rhodanese-like_dom"/>
</dbReference>
<sequence length="189" mass="20556">MASFAGVSTPFFPPLPSLRRSLPSLKTFIPAPKLQAGFQQASSNKRPSFLRHGIGSTATYRNQARVVPTSVPVRVAHELLQAGHHYLDVRTVDEFNAGHATGAINIPYVLKVGSGVTRNPNFLVEVSSAFRKDDEIIIGCRSGKRSLMAAAELTSAGFTGITDIAGGYSAWVQNRLPTRQSYHLHERNN</sequence>
<accession>A0A9E7GY37</accession>
<reference evidence="2" key="1">
    <citation type="submission" date="2022-05" db="EMBL/GenBank/DDBJ databases">
        <title>The Musa troglodytarum L. genome provides insights into the mechanism of non-climacteric behaviour and enrichment of carotenoids.</title>
        <authorList>
            <person name="Wang J."/>
        </authorList>
    </citation>
    <scope>NUCLEOTIDE SEQUENCE</scope>
    <source>
        <tissue evidence="2">Leaf</tissue>
    </source>
</reference>